<feature type="compositionally biased region" description="Acidic residues" evidence="1">
    <location>
        <begin position="776"/>
        <end position="799"/>
    </location>
</feature>
<comment type="caution">
    <text evidence="2">The sequence shown here is derived from an EMBL/GenBank/DDBJ whole genome shotgun (WGS) entry which is preliminary data.</text>
</comment>
<feature type="region of interest" description="Disordered" evidence="1">
    <location>
        <begin position="205"/>
        <end position="278"/>
    </location>
</feature>
<feature type="compositionally biased region" description="Basic and acidic residues" evidence="1">
    <location>
        <begin position="259"/>
        <end position="268"/>
    </location>
</feature>
<feature type="compositionally biased region" description="Basic residues" evidence="1">
    <location>
        <begin position="1189"/>
        <end position="1198"/>
    </location>
</feature>
<evidence type="ECO:0000256" key="1">
    <source>
        <dbReference type="SAM" id="MobiDB-lite"/>
    </source>
</evidence>
<reference evidence="2 3" key="1">
    <citation type="submission" date="2021-08" db="EMBL/GenBank/DDBJ databases">
        <title>The highly contiguous genome resource for Trichoderma semiorbis FJ059, a fungal antagonistic to plant pathogens.</title>
        <authorList>
            <person name="Liu T."/>
        </authorList>
    </citation>
    <scope>NUCLEOTIDE SEQUENCE [LARGE SCALE GENOMIC DNA]</scope>
    <source>
        <strain evidence="2 3">FJ059</strain>
    </source>
</reference>
<feature type="region of interest" description="Disordered" evidence="1">
    <location>
        <begin position="1"/>
        <end position="24"/>
    </location>
</feature>
<feature type="compositionally biased region" description="Basic residues" evidence="1">
    <location>
        <begin position="1638"/>
        <end position="1652"/>
    </location>
</feature>
<feature type="compositionally biased region" description="Basic and acidic residues" evidence="1">
    <location>
        <begin position="1237"/>
        <end position="1257"/>
    </location>
</feature>
<feature type="region of interest" description="Disordered" evidence="1">
    <location>
        <begin position="1168"/>
        <end position="1409"/>
    </location>
</feature>
<feature type="region of interest" description="Disordered" evidence="1">
    <location>
        <begin position="774"/>
        <end position="814"/>
    </location>
</feature>
<feature type="compositionally biased region" description="Basic residues" evidence="1">
    <location>
        <begin position="1347"/>
        <end position="1360"/>
    </location>
</feature>
<feature type="compositionally biased region" description="Basic and acidic residues" evidence="1">
    <location>
        <begin position="1614"/>
        <end position="1624"/>
    </location>
</feature>
<feature type="compositionally biased region" description="Acidic residues" evidence="1">
    <location>
        <begin position="1170"/>
        <end position="1183"/>
    </location>
</feature>
<sequence>MDTQNGVAEAFLGGSEQTSSITEEEAQERIDLLVSPEDKKWNDVLQEFQRLFADPDMTIGRILSDKFTTHEARLFIPSELAVLKAIQEENTRDFHDLLESRFQGIIPDIPTKLTMLYFGLHIEPMDFQLAKMTFKMESRKPEPPRYAIDPPLHFLTAHKERNWGKEMLRGKEDPSYPIPVELPQSWLSSLSNTFLTEQYSEIEQPTVRLRGGGASDDSECSQENDAWNGGDDDDFAGSESNGEDGNEDSDYEDNTPEAQLHREEKEAENATMENTDIDGGFISHRQSAITPQSSIGMNLYGFQGYVPFIPGDGQTYENAIRRLLSLGLQDHKAFYIVHFDVKSKRVVNTIHDSLPLNPDSIALQYILEKKLEEDSFSDNLHSFFVHLEHESTPTHWQPSEEQLYTSVSSVRSLSDGTEGKVARVVDSCCYLTFPKFNDSQPSQQDVYGWGADQLNAYLNTAFEVLFGRPQDSFHHANFQLSGLGLDSTNAPSVYGPYTTPSSVILSLIPNGVGRHLYLSRSPLRNNKVSIVLPGCFKISNPTSDRVGEIPLANVLDFMRNMISSAFGDYAKHLKYVRLLDGRAKLGPEIRRDQEYFSICMSDDIPQNSEIDYSAALSKIAETKKAFVLLYPEWEEDENVLHLSTSDGEDGTEHSVHMPSLSSTVDDFRTSVFELMQLAECEPSRIEDVKRGDAFISVQPEMDSKSAGINIDMPCFFIGPNTTDEEWFSIRARIPTPSAKIKILDSKAWNWRDQVDKTNIWGPRYGRVANVQASIENPEDEDAREQEEEEAPQDGAEETAQEPVETPVRDSSVGVEAVRAQLRETELVKWTYPQPAKTQRLGRDASGDSDVRQRSWLQQPSVFDNCGSSSEPNYSDIEIPTNAPSFEPMLRTGDQMPQISTAFMTLTEQARLRRGFWELRNILLNRKPLLHDGSRVSDQQTMKKYSEFLRMARKCTFCNKIIPKHWSKERVHRHLRKEHRNELMEALGVTKATIRRFDGKGVISIPLKRVERRHNPSPVALANDDMVVDQPEAQNHQQKKPSEFCDRCGDDGNNCESDTFHPAQDGQDQIRTSCKESGSKRGGYCRYCGDKFSGNAGQADWDRNAAHMAACYKKNDGQKSLFLPPDVAAFNQQQDNLRMQINEAETEAIDSHEEEELPSIEAIYRAANSEAEQDPEAMDMDESNEEPKRPRPTKRFRARRFGEESIDPSIYGRARTLQEALERARTSGETSPSEAGDSDVHQEARDAEVLRDLAHIPLDELDVSSPSMAQGMGASQPANSDPLAAESEKEPQISQPQTQRMTESPEPEDPQSSESGPDNGSDFENEPDQDKSDDEESEDDPDGDPSSSKRRKRGGKKRGKKGDRNYKFSGDEDDDEESETDEDGTRTRLPRRAPSPNWQRKLGDEPDFEPTDDYYCSKCFRKAPKKHKRDRSPLGRTKEIELHYDKDRCCGIRRGIGSTKRLPNRSGWIPSAAMPKPLGALRKQFLRRYPAYFRTLYPLNASNANGSYWRSDPNNEDNKGCWDIPWPPFRGKAPLPNGWEAPDELNVAVAGKARKQFKLRAVGDSTYVQGKNGQSSDDEEIASDKDVNGKRKRKSRPPSAVNSRQATPTPKKIPQKLDAKAEKAATPRPAKKKETVLKKVLKGKAARPRKAAQKKTERKEPTRRSARKRQKTG</sequence>
<proteinExistence type="predicted"/>
<feature type="compositionally biased region" description="Acidic residues" evidence="1">
    <location>
        <begin position="1320"/>
        <end position="1342"/>
    </location>
</feature>
<organism evidence="2 3">
    <name type="scientific">Trichoderma semiorbis</name>
    <dbReference type="NCBI Taxonomy" id="1491008"/>
    <lineage>
        <taxon>Eukaryota</taxon>
        <taxon>Fungi</taxon>
        <taxon>Dikarya</taxon>
        <taxon>Ascomycota</taxon>
        <taxon>Pezizomycotina</taxon>
        <taxon>Sordariomycetes</taxon>
        <taxon>Hypocreomycetidae</taxon>
        <taxon>Hypocreales</taxon>
        <taxon>Hypocreaceae</taxon>
        <taxon>Trichoderma</taxon>
    </lineage>
</organism>
<name>A0A9P8KXF4_9HYPO</name>
<evidence type="ECO:0000313" key="3">
    <source>
        <dbReference type="Proteomes" id="UP000826573"/>
    </source>
</evidence>
<accession>A0A9P8KXF4</accession>
<feature type="region of interest" description="Disordered" evidence="1">
    <location>
        <begin position="1566"/>
        <end position="1672"/>
    </location>
</feature>
<feature type="compositionally biased region" description="Acidic residues" evidence="1">
    <location>
        <begin position="230"/>
        <end position="255"/>
    </location>
</feature>
<keyword evidence="3" id="KW-1185">Reference proteome</keyword>
<feature type="compositionally biased region" description="Basic residues" evidence="1">
    <location>
        <begin position="1663"/>
        <end position="1672"/>
    </location>
</feature>
<dbReference type="EMBL" id="JAIMJC010000002">
    <property type="protein sequence ID" value="KAH0530166.1"/>
    <property type="molecule type" value="Genomic_DNA"/>
</dbReference>
<gene>
    <name evidence="2" type="ORF">TsFJ059_004826</name>
</gene>
<feature type="compositionally biased region" description="Basic and acidic residues" evidence="1">
    <location>
        <begin position="1653"/>
        <end position="1662"/>
    </location>
</feature>
<evidence type="ECO:0000313" key="2">
    <source>
        <dbReference type="EMBL" id="KAH0530166.1"/>
    </source>
</evidence>
<dbReference type="Proteomes" id="UP000826573">
    <property type="component" value="Unassembled WGS sequence"/>
</dbReference>
<feature type="compositionally biased region" description="Acidic residues" evidence="1">
    <location>
        <begin position="1370"/>
        <end position="1381"/>
    </location>
</feature>
<feature type="compositionally biased region" description="Polar residues" evidence="1">
    <location>
        <begin position="1291"/>
        <end position="1301"/>
    </location>
</feature>
<protein>
    <submittedName>
        <fullName evidence="2">Uncharacterized protein</fullName>
    </submittedName>
</protein>